<dbReference type="EMBL" id="PQXK01000057">
    <property type="protein sequence ID" value="TGO39270.1"/>
    <property type="molecule type" value="Genomic_DNA"/>
</dbReference>
<protein>
    <submittedName>
        <fullName evidence="1">Uncharacterized protein</fullName>
    </submittedName>
</protein>
<comment type="caution">
    <text evidence="1">The sequence shown here is derived from an EMBL/GenBank/DDBJ whole genome shotgun (WGS) entry which is preliminary data.</text>
</comment>
<evidence type="ECO:0000313" key="2">
    <source>
        <dbReference type="Proteomes" id="UP000297814"/>
    </source>
</evidence>
<sequence>MNAAVAAVIAVDEIYVDWFWAITDRALDPRCPLVTEEVSGTILLLGHEGVADPPNFLTRPQYIPLEWLPLEIQELHRELALIDRTLGEPTRLAEHQGQPQRIRGIQQPPLNIESEERIGIPDPDALIEANGNEVNEQHLRQPRIQCINCGRRNYVVYDCPERCQFCGNSQHYPHCPIQAALNRPRPR</sequence>
<name>A0A4Z1GVN8_9HELO</name>
<accession>A0A4Z1GVN8</accession>
<keyword evidence="2" id="KW-1185">Reference proteome</keyword>
<organism evidence="1 2">
    <name type="scientific">Botrytis hyacinthi</name>
    <dbReference type="NCBI Taxonomy" id="278943"/>
    <lineage>
        <taxon>Eukaryota</taxon>
        <taxon>Fungi</taxon>
        <taxon>Dikarya</taxon>
        <taxon>Ascomycota</taxon>
        <taxon>Pezizomycotina</taxon>
        <taxon>Leotiomycetes</taxon>
        <taxon>Helotiales</taxon>
        <taxon>Sclerotiniaceae</taxon>
        <taxon>Botrytis</taxon>
    </lineage>
</organism>
<evidence type="ECO:0000313" key="1">
    <source>
        <dbReference type="EMBL" id="TGO39270.1"/>
    </source>
</evidence>
<dbReference type="Proteomes" id="UP000297814">
    <property type="component" value="Unassembled WGS sequence"/>
</dbReference>
<proteinExistence type="predicted"/>
<dbReference type="AlphaFoldDB" id="A0A4Z1GVN8"/>
<reference evidence="1 2" key="1">
    <citation type="submission" date="2017-12" db="EMBL/GenBank/DDBJ databases">
        <title>Comparative genomics of Botrytis spp.</title>
        <authorList>
            <person name="Valero-Jimenez C.A."/>
            <person name="Tapia P."/>
            <person name="Veloso J."/>
            <person name="Silva-Moreno E."/>
            <person name="Staats M."/>
            <person name="Valdes J.H."/>
            <person name="Van Kan J.A.L."/>
        </authorList>
    </citation>
    <scope>NUCLEOTIDE SEQUENCE [LARGE SCALE GENOMIC DNA]</scope>
    <source>
        <strain evidence="1 2">Bh0001</strain>
    </source>
</reference>
<gene>
    <name evidence="1" type="ORF">BHYA_0057g00380</name>
</gene>